<organism evidence="1">
    <name type="scientific">Panicum hallii</name>
    <dbReference type="NCBI Taxonomy" id="206008"/>
    <lineage>
        <taxon>Eukaryota</taxon>
        <taxon>Viridiplantae</taxon>
        <taxon>Streptophyta</taxon>
        <taxon>Embryophyta</taxon>
        <taxon>Tracheophyta</taxon>
        <taxon>Spermatophyta</taxon>
        <taxon>Magnoliopsida</taxon>
        <taxon>Liliopsida</taxon>
        <taxon>Poales</taxon>
        <taxon>Poaceae</taxon>
        <taxon>PACMAD clade</taxon>
        <taxon>Panicoideae</taxon>
        <taxon>Panicodae</taxon>
        <taxon>Paniceae</taxon>
        <taxon>Panicinae</taxon>
        <taxon>Panicum</taxon>
        <taxon>Panicum sect. Panicum</taxon>
    </lineage>
</organism>
<evidence type="ECO:0000313" key="1">
    <source>
        <dbReference type="EMBL" id="PVH33800.1"/>
    </source>
</evidence>
<proteinExistence type="predicted"/>
<dbReference type="Gramene" id="PVH33800">
    <property type="protein sequence ID" value="PVH33800"/>
    <property type="gene ID" value="PAHAL_8G067800"/>
</dbReference>
<gene>
    <name evidence="1" type="ORF">PAHAL_8G067800</name>
</gene>
<name>A0A2T8I802_9POAL</name>
<dbReference type="AlphaFoldDB" id="A0A2T8I802"/>
<reference evidence="1" key="1">
    <citation type="submission" date="2018-04" db="EMBL/GenBank/DDBJ databases">
        <title>WGS assembly of Panicum hallii.</title>
        <authorList>
            <person name="Lovell J."/>
            <person name="Jenkins J."/>
            <person name="Lowry D."/>
            <person name="Mamidi S."/>
            <person name="Sreedasyam A."/>
            <person name="Weng X."/>
            <person name="Barry K."/>
            <person name="Bonette J."/>
            <person name="Campitelli B."/>
            <person name="Daum C."/>
            <person name="Gordon S."/>
            <person name="Gould B."/>
            <person name="Lipzen A."/>
            <person name="Macqueen A."/>
            <person name="Palacio-Mejia J."/>
            <person name="Plott C."/>
            <person name="Shakirov E."/>
            <person name="Shu S."/>
            <person name="Yoshinaga Y."/>
            <person name="Zane M."/>
            <person name="Rokhsar D."/>
            <person name="Grimwood J."/>
            <person name="Schmutz J."/>
            <person name="Juenger T."/>
        </authorList>
    </citation>
    <scope>NUCLEOTIDE SEQUENCE [LARGE SCALE GENOMIC DNA]</scope>
    <source>
        <strain evidence="1">FIL2</strain>
    </source>
</reference>
<dbReference type="EMBL" id="CM008053">
    <property type="protein sequence ID" value="PVH33800.1"/>
    <property type="molecule type" value="Genomic_DNA"/>
</dbReference>
<dbReference type="Proteomes" id="UP000243499">
    <property type="component" value="Chromosome 8"/>
</dbReference>
<sequence>MRGTSQQKGHDAAIQQPMGTGLGLWVLDTTRQQISVCASVCAPCPQQCPT</sequence>
<protein>
    <submittedName>
        <fullName evidence="1">Uncharacterized protein</fullName>
    </submittedName>
</protein>
<accession>A0A2T8I802</accession>